<gene>
    <name evidence="14" type="primary">folK</name>
    <name evidence="14" type="ORF">C5F46_05705</name>
</gene>
<dbReference type="GO" id="GO:0003848">
    <property type="term" value="F:2-amino-4-hydroxy-6-hydroxymethyldihydropteridine diphosphokinase activity"/>
    <property type="evidence" value="ECO:0007669"/>
    <property type="project" value="UniProtKB-EC"/>
</dbReference>
<dbReference type="Proteomes" id="UP000241899">
    <property type="component" value="Unassembled WGS sequence"/>
</dbReference>
<keyword evidence="6" id="KW-0547">Nucleotide-binding</keyword>
<evidence type="ECO:0000256" key="5">
    <source>
        <dbReference type="ARBA" id="ARBA00022679"/>
    </source>
</evidence>
<dbReference type="EMBL" id="PZKF01000009">
    <property type="protein sequence ID" value="PTE18247.1"/>
    <property type="molecule type" value="Genomic_DNA"/>
</dbReference>
<dbReference type="NCBIfam" id="TIGR01498">
    <property type="entry name" value="folK"/>
    <property type="match status" value="1"/>
</dbReference>
<proteinExistence type="inferred from homology"/>
<dbReference type="AlphaFoldDB" id="A0A2T4JKF9"/>
<dbReference type="OrthoDB" id="9808041at2"/>
<dbReference type="PANTHER" id="PTHR43071">
    <property type="entry name" value="2-AMINO-4-HYDROXY-6-HYDROXYMETHYLDIHYDROPTERIDINE PYROPHOSPHOKINASE"/>
    <property type="match status" value="1"/>
</dbReference>
<evidence type="ECO:0000256" key="11">
    <source>
        <dbReference type="ARBA" id="ARBA00029766"/>
    </source>
</evidence>
<name>A0A2T4JKF9_9RHOB</name>
<protein>
    <recommendedName>
        <fullName evidence="4">2-amino-4-hydroxy-6-hydroxymethyldihydropteridine pyrophosphokinase</fullName>
        <ecNumber evidence="3">2.7.6.3</ecNumber>
    </recommendedName>
    <alternativeName>
        <fullName evidence="11">6-hydroxymethyl-7,8-dihydropterin pyrophosphokinase</fullName>
    </alternativeName>
    <alternativeName>
        <fullName evidence="12">7,8-dihydro-6-hydroxymethylpterin-pyrophosphokinase</fullName>
    </alternativeName>
</protein>
<reference evidence="14 15" key="1">
    <citation type="submission" date="2018-03" db="EMBL/GenBank/DDBJ databases">
        <title>Rhodobacter veldkampii.</title>
        <authorList>
            <person name="Meyer T.E."/>
            <person name="Miller S."/>
            <person name="Lodha T."/>
            <person name="Gandham S."/>
            <person name="Chintalapati S."/>
            <person name="Chintalapati V.R."/>
        </authorList>
    </citation>
    <scope>NUCLEOTIDE SEQUENCE [LARGE SCALE GENOMIC DNA]</scope>
    <source>
        <strain evidence="14 15">DSM 11550</strain>
    </source>
</reference>
<comment type="pathway">
    <text evidence="1">Cofactor biosynthesis; tetrahydrofolate biosynthesis; 2-amino-4-hydroxy-6-hydroxymethyl-7,8-dihydropteridine diphosphate from 7,8-dihydroneopterin triphosphate: step 4/4.</text>
</comment>
<evidence type="ECO:0000256" key="7">
    <source>
        <dbReference type="ARBA" id="ARBA00022777"/>
    </source>
</evidence>
<dbReference type="GO" id="GO:0005524">
    <property type="term" value="F:ATP binding"/>
    <property type="evidence" value="ECO:0007669"/>
    <property type="project" value="UniProtKB-KW"/>
</dbReference>
<dbReference type="EC" id="2.7.6.3" evidence="3"/>
<evidence type="ECO:0000256" key="8">
    <source>
        <dbReference type="ARBA" id="ARBA00022840"/>
    </source>
</evidence>
<evidence type="ECO:0000256" key="3">
    <source>
        <dbReference type="ARBA" id="ARBA00013253"/>
    </source>
</evidence>
<accession>A0A2T4JKF9</accession>
<comment type="function">
    <text evidence="10">Catalyzes the transfer of pyrophosphate from adenosine triphosphate (ATP) to 6-hydroxymethyl-7,8-dihydropterin, an enzymatic step in folate biosynthesis pathway.</text>
</comment>
<evidence type="ECO:0000313" key="14">
    <source>
        <dbReference type="EMBL" id="PTE18247.1"/>
    </source>
</evidence>
<dbReference type="PROSITE" id="PS00794">
    <property type="entry name" value="HPPK"/>
    <property type="match status" value="1"/>
</dbReference>
<feature type="domain" description="7,8-dihydro-6-hydroxymethylpterin-pyrophosphokinase" evidence="13">
    <location>
        <begin position="94"/>
        <end position="105"/>
    </location>
</feature>
<dbReference type="SUPFAM" id="SSF55083">
    <property type="entry name" value="6-hydroxymethyl-7,8-dihydropterin pyrophosphokinase, HPPK"/>
    <property type="match status" value="1"/>
</dbReference>
<dbReference type="InterPro" id="IPR000550">
    <property type="entry name" value="Hppk"/>
</dbReference>
<evidence type="ECO:0000256" key="1">
    <source>
        <dbReference type="ARBA" id="ARBA00005051"/>
    </source>
</evidence>
<evidence type="ECO:0000259" key="13">
    <source>
        <dbReference type="PROSITE" id="PS00794"/>
    </source>
</evidence>
<dbReference type="UniPathway" id="UPA00077">
    <property type="reaction ID" value="UER00155"/>
</dbReference>
<comment type="similarity">
    <text evidence="2">Belongs to the HPPK family.</text>
</comment>
<evidence type="ECO:0000256" key="4">
    <source>
        <dbReference type="ARBA" id="ARBA00016218"/>
    </source>
</evidence>
<evidence type="ECO:0000256" key="9">
    <source>
        <dbReference type="ARBA" id="ARBA00022909"/>
    </source>
</evidence>
<dbReference type="InterPro" id="IPR035907">
    <property type="entry name" value="Hppk_sf"/>
</dbReference>
<keyword evidence="7 14" id="KW-0418">Kinase</keyword>
<dbReference type="GO" id="GO:0016301">
    <property type="term" value="F:kinase activity"/>
    <property type="evidence" value="ECO:0007669"/>
    <property type="project" value="UniProtKB-KW"/>
</dbReference>
<dbReference type="Pfam" id="PF01288">
    <property type="entry name" value="HPPK"/>
    <property type="match status" value="1"/>
</dbReference>
<dbReference type="Gene3D" id="3.30.70.560">
    <property type="entry name" value="7,8-Dihydro-6-hydroxymethylpterin-pyrophosphokinase HPPK"/>
    <property type="match status" value="1"/>
</dbReference>
<evidence type="ECO:0000256" key="6">
    <source>
        <dbReference type="ARBA" id="ARBA00022741"/>
    </source>
</evidence>
<evidence type="ECO:0000256" key="2">
    <source>
        <dbReference type="ARBA" id="ARBA00005810"/>
    </source>
</evidence>
<keyword evidence="8" id="KW-0067">ATP-binding</keyword>
<organism evidence="14 15">
    <name type="scientific">Phaeovulum veldkampii DSM 11550</name>
    <dbReference type="NCBI Taxonomy" id="1185920"/>
    <lineage>
        <taxon>Bacteria</taxon>
        <taxon>Pseudomonadati</taxon>
        <taxon>Pseudomonadota</taxon>
        <taxon>Alphaproteobacteria</taxon>
        <taxon>Rhodobacterales</taxon>
        <taxon>Paracoccaceae</taxon>
        <taxon>Phaeovulum</taxon>
    </lineage>
</organism>
<dbReference type="CDD" id="cd00483">
    <property type="entry name" value="HPPK"/>
    <property type="match status" value="1"/>
</dbReference>
<evidence type="ECO:0000256" key="12">
    <source>
        <dbReference type="ARBA" id="ARBA00033413"/>
    </source>
</evidence>
<evidence type="ECO:0000313" key="15">
    <source>
        <dbReference type="Proteomes" id="UP000241899"/>
    </source>
</evidence>
<comment type="caution">
    <text evidence="14">The sequence shown here is derived from an EMBL/GenBank/DDBJ whole genome shotgun (WGS) entry which is preliminary data.</text>
</comment>
<evidence type="ECO:0000256" key="10">
    <source>
        <dbReference type="ARBA" id="ARBA00029409"/>
    </source>
</evidence>
<keyword evidence="5" id="KW-0808">Transferase</keyword>
<keyword evidence="15" id="KW-1185">Reference proteome</keyword>
<dbReference type="PANTHER" id="PTHR43071:SF1">
    <property type="entry name" value="2-AMINO-4-HYDROXY-6-HYDROXYMETHYLDIHYDROPTERIDINE PYROPHOSPHOKINASE"/>
    <property type="match status" value="1"/>
</dbReference>
<dbReference type="GO" id="GO:0046656">
    <property type="term" value="P:folic acid biosynthetic process"/>
    <property type="evidence" value="ECO:0007669"/>
    <property type="project" value="UniProtKB-KW"/>
</dbReference>
<keyword evidence="9" id="KW-0289">Folate biosynthesis</keyword>
<sequence length="205" mass="21535">MDRTTALIALGGNLPGPGRTVAQTLVAALAALVREGFGIVAVSRFHRSPAYPAGSGPDYVNACARLQTADLTPAEVLAALHRVEVAFGRNRSTRWAARGLDLDLLAMGDTIAPDAATLAQWIALPPTDQARLAPETLILPHPRLAERAFVLIPLFEIAPRWRHPMLGQSVAEMLAALPAAEKAALSPICAPANGDSMLVKGNTSA</sequence>
<dbReference type="GO" id="GO:0046654">
    <property type="term" value="P:tetrahydrofolate biosynthetic process"/>
    <property type="evidence" value="ECO:0007669"/>
    <property type="project" value="UniProtKB-UniPathway"/>
</dbReference>